<evidence type="ECO:0000313" key="1">
    <source>
        <dbReference type="EMBL" id="OCB62818.1"/>
    </source>
</evidence>
<protein>
    <submittedName>
        <fullName evidence="1">Uncharacterized protein</fullName>
    </submittedName>
</protein>
<comment type="caution">
    <text evidence="1">The sequence shown here is derived from an EMBL/GenBank/DDBJ whole genome shotgun (WGS) entry which is preliminary data.</text>
</comment>
<organism evidence="1 2">
    <name type="scientific">Mycobacterium malmoense</name>
    <dbReference type="NCBI Taxonomy" id="1780"/>
    <lineage>
        <taxon>Bacteria</taxon>
        <taxon>Bacillati</taxon>
        <taxon>Actinomycetota</taxon>
        <taxon>Actinomycetes</taxon>
        <taxon>Mycobacteriales</taxon>
        <taxon>Mycobacteriaceae</taxon>
        <taxon>Mycobacterium</taxon>
    </lineage>
</organism>
<evidence type="ECO:0000313" key="2">
    <source>
        <dbReference type="Proteomes" id="UP000092683"/>
    </source>
</evidence>
<proteinExistence type="predicted"/>
<accession>A0A1B9DE68</accession>
<dbReference type="Proteomes" id="UP000092683">
    <property type="component" value="Unassembled WGS sequence"/>
</dbReference>
<sequence length="95" mass="10350">MFMLVRELNRIADTAVEGVNVTVLHVRRIVGALCAALARTKCEVGDLAWDYTDLAASVGFSARSSRAFTGDDGQAMHGEDVADVISIELRRRKVN</sequence>
<dbReference type="EMBL" id="MBEE01000018">
    <property type="protein sequence ID" value="OCB62818.1"/>
    <property type="molecule type" value="Genomic_DNA"/>
</dbReference>
<gene>
    <name evidence="1" type="ORF">A5677_11340</name>
</gene>
<reference evidence="1 2" key="1">
    <citation type="submission" date="2016-06" db="EMBL/GenBank/DDBJ databases">
        <authorList>
            <person name="Kjaerup R.B."/>
            <person name="Dalgaard T.S."/>
            <person name="Juul-Madsen H.R."/>
        </authorList>
    </citation>
    <scope>NUCLEOTIDE SEQUENCE [LARGE SCALE GENOMIC DNA]</scope>
    <source>
        <strain evidence="1 2">E3012</strain>
    </source>
</reference>
<dbReference type="RefSeq" id="WP_065478360.1">
    <property type="nucleotide sequence ID" value="NZ_MBEE01000018.1"/>
</dbReference>
<name>A0A1B9DE68_MYCMA</name>
<dbReference type="OrthoDB" id="4734261at2"/>
<dbReference type="AlphaFoldDB" id="A0A1B9DE68"/>